<feature type="transmembrane region" description="Helical" evidence="7">
    <location>
        <begin position="20"/>
        <end position="41"/>
    </location>
</feature>
<comment type="subcellular location">
    <subcellularLocation>
        <location evidence="1">Cell membrane</location>
        <topology evidence="1">Multi-pass membrane protein</topology>
    </subcellularLocation>
</comment>
<feature type="coiled-coil region" evidence="6">
    <location>
        <begin position="462"/>
        <end position="623"/>
    </location>
</feature>
<dbReference type="EMBL" id="VBSP01000013">
    <property type="protein sequence ID" value="TLQ41644.1"/>
    <property type="molecule type" value="Genomic_DNA"/>
</dbReference>
<keyword evidence="2" id="KW-1003">Cell membrane</keyword>
<dbReference type="PANTHER" id="PTHR30287">
    <property type="entry name" value="MEMBRANE COMPONENT OF PREDICTED ABC SUPERFAMILY METABOLITE UPTAKE TRANSPORTER"/>
    <property type="match status" value="1"/>
</dbReference>
<feature type="coiled-coil region" evidence="6">
    <location>
        <begin position="866"/>
        <end position="896"/>
    </location>
</feature>
<dbReference type="RefSeq" id="WP_138404332.1">
    <property type="nucleotide sequence ID" value="NZ_VBSP01000013.1"/>
</dbReference>
<feature type="transmembrane region" description="Helical" evidence="7">
    <location>
        <begin position="1016"/>
        <end position="1036"/>
    </location>
</feature>
<evidence type="ECO:0000256" key="3">
    <source>
        <dbReference type="ARBA" id="ARBA00022692"/>
    </source>
</evidence>
<keyword evidence="3 7" id="KW-0812">Transmembrane</keyword>
<feature type="transmembrane region" description="Helical" evidence="7">
    <location>
        <begin position="1419"/>
        <end position="1439"/>
    </location>
</feature>
<evidence type="ECO:0000256" key="6">
    <source>
        <dbReference type="SAM" id="Coils"/>
    </source>
</evidence>
<evidence type="ECO:0000259" key="8">
    <source>
        <dbReference type="Pfam" id="PF02687"/>
    </source>
</evidence>
<dbReference type="OrthoDB" id="5137249at2"/>
<name>A0A5R9DWW6_9LACT</name>
<evidence type="ECO:0000313" key="10">
    <source>
        <dbReference type="Proteomes" id="UP000306420"/>
    </source>
</evidence>
<evidence type="ECO:0000256" key="4">
    <source>
        <dbReference type="ARBA" id="ARBA00022989"/>
    </source>
</evidence>
<dbReference type="InterPro" id="IPR038766">
    <property type="entry name" value="Membrane_comp_ABC_pdt"/>
</dbReference>
<dbReference type="Gene3D" id="1.10.287.1490">
    <property type="match status" value="1"/>
</dbReference>
<evidence type="ECO:0000256" key="5">
    <source>
        <dbReference type="ARBA" id="ARBA00023136"/>
    </source>
</evidence>
<dbReference type="Pfam" id="PF02687">
    <property type="entry name" value="FtsX"/>
    <property type="match status" value="2"/>
</dbReference>
<evidence type="ECO:0000256" key="7">
    <source>
        <dbReference type="SAM" id="Phobius"/>
    </source>
</evidence>
<gene>
    <name evidence="9" type="ORF">FEZ33_05125</name>
</gene>
<feature type="transmembrane region" description="Helical" evidence="7">
    <location>
        <begin position="970"/>
        <end position="996"/>
    </location>
</feature>
<evidence type="ECO:0000313" key="9">
    <source>
        <dbReference type="EMBL" id="TLQ41644.1"/>
    </source>
</evidence>
<dbReference type="Proteomes" id="UP000306420">
    <property type="component" value="Unassembled WGS sequence"/>
</dbReference>
<dbReference type="PANTHER" id="PTHR30287:SF1">
    <property type="entry name" value="INNER MEMBRANE PROTEIN"/>
    <property type="match status" value="1"/>
</dbReference>
<feature type="domain" description="ABC3 transporter permease C-terminal" evidence="8">
    <location>
        <begin position="924"/>
        <end position="1046"/>
    </location>
</feature>
<reference evidence="9 10" key="1">
    <citation type="submission" date="2019-05" db="EMBL/GenBank/DDBJ databases">
        <title>The metagenome of a microbial culture collection derived from dairy environment covers the genomic content of the human microbiome.</title>
        <authorList>
            <person name="Roder T."/>
            <person name="Wuthrich D."/>
            <person name="Sattari Z."/>
            <person name="Von Ah U."/>
            <person name="Bar C."/>
            <person name="Ronchi F."/>
            <person name="Macpherson A.J."/>
            <person name="Ganal-Vonarburg S.C."/>
            <person name="Bruggmann R."/>
            <person name="Vergeres G."/>
        </authorList>
    </citation>
    <scope>NUCLEOTIDE SEQUENCE [LARGE SCALE GENOMIC DNA]</scope>
    <source>
        <strain evidence="9 10">FAM 24227</strain>
    </source>
</reference>
<feature type="transmembrane region" description="Helical" evidence="7">
    <location>
        <begin position="921"/>
        <end position="942"/>
    </location>
</feature>
<dbReference type="Gene3D" id="1.10.287.2610">
    <property type="match status" value="1"/>
</dbReference>
<protein>
    <submittedName>
        <fullName evidence="9">FtsX-like permease family protein</fullName>
    </submittedName>
</protein>
<feature type="coiled-coil region" evidence="6">
    <location>
        <begin position="648"/>
        <end position="706"/>
    </location>
</feature>
<feature type="coiled-coil region" evidence="6">
    <location>
        <begin position="349"/>
        <end position="383"/>
    </location>
</feature>
<feature type="transmembrane region" description="Helical" evidence="7">
    <location>
        <begin position="1377"/>
        <end position="1399"/>
    </location>
</feature>
<keyword evidence="6" id="KW-0175">Coiled coil</keyword>
<sequence>MNSALWKDNLREIKESIPRFISIFAIIALGVSFFVGIRAAGPSMVRTAREVYQENNMPDGHILSTVGLNETDIDLLDNQNGVTILPMQSINAIVSPGEENAKIFTYNGDESTIFFKVFEGRMVEDTDEIVLDTKYLETLNAQMDSPIQIGDRITLDNSDSAGFTLETEEFEVVGFARNPLYIERMTRSGSANVFGIISDQAVSGDLYSEAYYWVDDAREYEAYTPEYNQIVDQTVASFEEDLEGRPEVRIVELQDEIASSIDEGETEVADGYQTLEDAREALEEAQTTLSEGHQEIFEGQRTLNQGIADIESGEEELNDGIKEYQQGRLELADARVQLNYNEKTYEEGLAQYEEGLATFNEEIASAQSQLTDAQVQLDQAASQAQAGYSQLVEGQAALDAGYSQLAAGRQELLDQLSLATNDQIPPEQLLAAIEDQIDVINGFLQVLEQSDTGTNPDIVSWINSLNIERDILRENLQELASIVNELGEVEELEQTLADLKLSTEQITLLEQLVGTELSPATSIDDVLQLLNNRIAELETQTETLPENPSGSDNELINKIAEIRELEQQLTNIETELNQLQTEYNNIGDISGLIARRDELLTQNESYNQQMAELSQAISALESQLQNPELTEAESIQIESDIQTQRNEFNEFSTLLQQNNSELAELNQQIERFNSLEAQIEELNSQLSQTEAALTTAQAELDQLLEDGGLNELPPELDLGQIQSELTQLVEAVNMLQTGQATLDEQSSVLAAGWNEYYAGLSQLEAAQSTINQGWTELNAQSAAGQSELDTAYAAITEGRQALDEGISQFNEGQASLVDGKRVIDESYNTLIAGQRELETGREDALAGRMELMQGDAEYNLNRYEFISEEEDALEDLEQAEADIAEAKESLNDLEEPTYVVEKRGSSSVYQSLNDNAEQLNVISNIFPVFFFAIAILVTFTTIKRMASEQRNYMGTMKQLGYNNGTIIQKFVVYAGIAGILGIVVGLIIGYAVFPGVILNAYNMLYYFDAPEIEILWGWNILAALIALATALFPAIYTPLKMLRTQPANLLQPEPPKSGKKLLLERVPSIWNRLSFNTKMTVRNLLRYKGRNSMTLIGVAGCTMLIVTGFGISNTISGVVDGQFNQLQTYDGMVYLNDVLEDSEVEDMNQTLTEMDGVEGYMPALLETYDAELEDGQTQSVTVIVPLGDLESFSDYVTLRERGQEPIPNAIVDEGPFITERMGELLNLSESDSFTLENEDFEEFTVEDFTVVENYASHYLYVNPEQYESIFEEEPSQNAYLVQYTEGVSQKETEESIMDNDNVLTTVDLNTLAESIADQMGSLDLITLVLIISAASLAFVVLYNLTNINVAERIRELSTIKVLGFYDREVSMYIFNEVLVLTVLGSLVGLVLGTILNTYLLKTMQMMDVLFHPSVSIGGYIASFFISLAFSAIVMVAMHFKLKKIDMVEALKGVD</sequence>
<proteinExistence type="predicted"/>
<keyword evidence="4 7" id="KW-1133">Transmembrane helix</keyword>
<evidence type="ECO:0000256" key="1">
    <source>
        <dbReference type="ARBA" id="ARBA00004651"/>
    </source>
</evidence>
<organism evidence="9 10">
    <name type="scientific">Ruoffia tabacinasalis</name>
    <dbReference type="NCBI Taxonomy" id="87458"/>
    <lineage>
        <taxon>Bacteria</taxon>
        <taxon>Bacillati</taxon>
        <taxon>Bacillota</taxon>
        <taxon>Bacilli</taxon>
        <taxon>Lactobacillales</taxon>
        <taxon>Aerococcaceae</taxon>
        <taxon>Ruoffia</taxon>
    </lineage>
</organism>
<evidence type="ECO:0000256" key="2">
    <source>
        <dbReference type="ARBA" id="ARBA00022475"/>
    </source>
</evidence>
<comment type="caution">
    <text evidence="9">The sequence shown here is derived from an EMBL/GenBank/DDBJ whole genome shotgun (WGS) entry which is preliminary data.</text>
</comment>
<dbReference type="InterPro" id="IPR003838">
    <property type="entry name" value="ABC3_permease_C"/>
</dbReference>
<feature type="transmembrane region" description="Helical" evidence="7">
    <location>
        <begin position="1092"/>
        <end position="1111"/>
    </location>
</feature>
<keyword evidence="5 7" id="KW-0472">Membrane</keyword>
<accession>A0A5R9DWW6</accession>
<dbReference type="GO" id="GO:0005886">
    <property type="term" value="C:plasma membrane"/>
    <property type="evidence" value="ECO:0007669"/>
    <property type="project" value="UniProtKB-SubCell"/>
</dbReference>
<feature type="transmembrane region" description="Helical" evidence="7">
    <location>
        <begin position="1324"/>
        <end position="1344"/>
    </location>
</feature>
<feature type="domain" description="ABC3 transporter permease C-terminal" evidence="8">
    <location>
        <begin position="1328"/>
        <end position="1444"/>
    </location>
</feature>